<accession>A0ABR5AZA2</accession>
<proteinExistence type="predicted"/>
<dbReference type="EMBL" id="JXLP01000002">
    <property type="protein sequence ID" value="KIL80061.1"/>
    <property type="molecule type" value="Genomic_DNA"/>
</dbReference>
<organism evidence="1 2">
    <name type="scientific">Bacillus badius</name>
    <dbReference type="NCBI Taxonomy" id="1455"/>
    <lineage>
        <taxon>Bacteria</taxon>
        <taxon>Bacillati</taxon>
        <taxon>Bacillota</taxon>
        <taxon>Bacilli</taxon>
        <taxon>Bacillales</taxon>
        <taxon>Bacillaceae</taxon>
        <taxon>Pseudobacillus</taxon>
    </lineage>
</organism>
<gene>
    <name evidence="1" type="ORF">SD77_2515</name>
</gene>
<evidence type="ECO:0008006" key="3">
    <source>
        <dbReference type="Google" id="ProtNLM"/>
    </source>
</evidence>
<sequence>MTLRTVINSVVGRIEQDLVLTNDRKKTMKSNAESGVSGLVSIKA</sequence>
<evidence type="ECO:0000313" key="1">
    <source>
        <dbReference type="EMBL" id="KIL80061.1"/>
    </source>
</evidence>
<reference evidence="1 2" key="1">
    <citation type="submission" date="2015-01" db="EMBL/GenBank/DDBJ databases">
        <title>Genome Assembly of Bacillus badius MTCC 1458.</title>
        <authorList>
            <person name="Verma A."/>
            <person name="Khatri I."/>
            <person name="Mual P."/>
            <person name="Subramanian S."/>
            <person name="Krishnamurthi S."/>
        </authorList>
    </citation>
    <scope>NUCLEOTIDE SEQUENCE [LARGE SCALE GENOMIC DNA]</scope>
    <source>
        <strain evidence="1 2">MTCC 1458</strain>
    </source>
</reference>
<comment type="caution">
    <text evidence="1">The sequence shown here is derived from an EMBL/GenBank/DDBJ whole genome shotgun (WGS) entry which is preliminary data.</text>
</comment>
<protein>
    <recommendedName>
        <fullName evidence="3">Mobile element protein</fullName>
    </recommendedName>
</protein>
<dbReference type="Proteomes" id="UP000031982">
    <property type="component" value="Unassembled WGS sequence"/>
</dbReference>
<evidence type="ECO:0000313" key="2">
    <source>
        <dbReference type="Proteomes" id="UP000031982"/>
    </source>
</evidence>
<keyword evidence="2" id="KW-1185">Reference proteome</keyword>
<name>A0ABR5AZA2_BACBA</name>